<dbReference type="InterPro" id="IPR041686">
    <property type="entry name" value="Znf-CCCH_3"/>
</dbReference>
<evidence type="ECO:0000256" key="1">
    <source>
        <dbReference type="PROSITE-ProRule" id="PRU00723"/>
    </source>
</evidence>
<dbReference type="Gene3D" id="4.10.1000.10">
    <property type="entry name" value="Zinc finger, CCCH-type"/>
    <property type="match status" value="1"/>
</dbReference>
<evidence type="ECO:0000259" key="2">
    <source>
        <dbReference type="PROSITE" id="PS50103"/>
    </source>
</evidence>
<evidence type="ECO:0000313" key="3">
    <source>
        <dbReference type="EMBL" id="CAH0385936.1"/>
    </source>
</evidence>
<name>A0A9P0EZU1_BEMTA</name>
<dbReference type="AlphaFoldDB" id="A0A9P0EZU1"/>
<feature type="zinc finger region" description="C3H1-type" evidence="1">
    <location>
        <begin position="63"/>
        <end position="90"/>
    </location>
</feature>
<dbReference type="EMBL" id="OU963864">
    <property type="protein sequence ID" value="CAH0385936.1"/>
    <property type="molecule type" value="Genomic_DNA"/>
</dbReference>
<dbReference type="Pfam" id="PF15663">
    <property type="entry name" value="zf-CCCH_3"/>
    <property type="match status" value="1"/>
</dbReference>
<feature type="domain" description="C3H1-type" evidence="2">
    <location>
        <begin position="5"/>
        <end position="32"/>
    </location>
</feature>
<feature type="domain" description="C3H1-type" evidence="2">
    <location>
        <begin position="63"/>
        <end position="90"/>
    </location>
</feature>
<reference evidence="3" key="1">
    <citation type="submission" date="2021-12" db="EMBL/GenBank/DDBJ databases">
        <authorList>
            <person name="King R."/>
        </authorList>
    </citation>
    <scope>NUCLEOTIDE SEQUENCE</scope>
</reference>
<protein>
    <recommendedName>
        <fullName evidence="2">C3H1-type domain-containing protein</fullName>
    </recommendedName>
</protein>
<evidence type="ECO:0000313" key="4">
    <source>
        <dbReference type="Proteomes" id="UP001152759"/>
    </source>
</evidence>
<dbReference type="PANTHER" id="PTHR15725">
    <property type="entry name" value="ZN-FINGER, C-X8-C-X5-C-X3-H TYPE-CONTAINING"/>
    <property type="match status" value="1"/>
</dbReference>
<proteinExistence type="predicted"/>
<dbReference type="Proteomes" id="UP001152759">
    <property type="component" value="Chromosome 3"/>
</dbReference>
<gene>
    <name evidence="3" type="ORF">BEMITA_LOCUS5111</name>
</gene>
<dbReference type="InterPro" id="IPR000571">
    <property type="entry name" value="Znf_CCCH"/>
</dbReference>
<feature type="zinc finger region" description="C3H1-type" evidence="1">
    <location>
        <begin position="5"/>
        <end position="32"/>
    </location>
</feature>
<dbReference type="PANTHER" id="PTHR15725:SF14">
    <property type="entry name" value="ZINC FINGER CCCH DOMAIN-CONTAINING PROTEIN 11A"/>
    <property type="match status" value="1"/>
</dbReference>
<organism evidence="3 4">
    <name type="scientific">Bemisia tabaci</name>
    <name type="common">Sweetpotato whitefly</name>
    <name type="synonym">Aleurodes tabaci</name>
    <dbReference type="NCBI Taxonomy" id="7038"/>
    <lineage>
        <taxon>Eukaryota</taxon>
        <taxon>Metazoa</taxon>
        <taxon>Ecdysozoa</taxon>
        <taxon>Arthropoda</taxon>
        <taxon>Hexapoda</taxon>
        <taxon>Insecta</taxon>
        <taxon>Pterygota</taxon>
        <taxon>Neoptera</taxon>
        <taxon>Paraneoptera</taxon>
        <taxon>Hemiptera</taxon>
        <taxon>Sternorrhyncha</taxon>
        <taxon>Aleyrodoidea</taxon>
        <taxon>Aleyrodidae</taxon>
        <taxon>Aleyrodinae</taxon>
        <taxon>Bemisia</taxon>
    </lineage>
</organism>
<dbReference type="GO" id="GO:0008270">
    <property type="term" value="F:zinc ion binding"/>
    <property type="evidence" value="ECO:0007669"/>
    <property type="project" value="UniProtKB-KW"/>
</dbReference>
<keyword evidence="1" id="KW-0863">Zinc-finger</keyword>
<sequence>MESGSRKNDDCYFYYYSTCTKGSECLFRHEPTALGCEVTCNLWQQGKCINSHCNLRHMLLKKNRKMIPCYWEMQPTGCTKPHCPFQHSVPRDNVATTEGNVSK</sequence>
<accession>A0A9P0EZU1</accession>
<keyword evidence="1" id="KW-0862">Zinc</keyword>
<keyword evidence="4" id="KW-1185">Reference proteome</keyword>
<dbReference type="PROSITE" id="PS50103">
    <property type="entry name" value="ZF_C3H1"/>
    <property type="match status" value="2"/>
</dbReference>
<keyword evidence="1" id="KW-0479">Metal-binding</keyword>
<dbReference type="SMART" id="SM00356">
    <property type="entry name" value="ZnF_C3H1"/>
    <property type="match status" value="3"/>
</dbReference>